<gene>
    <name evidence="2" type="ORF">FHX81_8023</name>
</gene>
<protein>
    <submittedName>
        <fullName evidence="2">Uncharacterized protein</fullName>
    </submittedName>
</protein>
<evidence type="ECO:0000256" key="1">
    <source>
        <dbReference type="SAM" id="MobiDB-lite"/>
    </source>
</evidence>
<dbReference type="Proteomes" id="UP000316628">
    <property type="component" value="Unassembled WGS sequence"/>
</dbReference>
<feature type="region of interest" description="Disordered" evidence="1">
    <location>
        <begin position="1"/>
        <end position="20"/>
    </location>
</feature>
<dbReference type="EMBL" id="VFPP01000001">
    <property type="protein sequence ID" value="TQM85532.1"/>
    <property type="molecule type" value="Genomic_DNA"/>
</dbReference>
<feature type="region of interest" description="Disordered" evidence="1">
    <location>
        <begin position="35"/>
        <end position="75"/>
    </location>
</feature>
<keyword evidence="3" id="KW-1185">Reference proteome</keyword>
<evidence type="ECO:0000313" key="2">
    <source>
        <dbReference type="EMBL" id="TQM85532.1"/>
    </source>
</evidence>
<reference evidence="2 3" key="1">
    <citation type="submission" date="2019-06" db="EMBL/GenBank/DDBJ databases">
        <title>Sequencing the genomes of 1000 actinobacteria strains.</title>
        <authorList>
            <person name="Klenk H.-P."/>
        </authorList>
    </citation>
    <scope>NUCLEOTIDE SEQUENCE [LARGE SCALE GENOMIC DNA]</scope>
    <source>
        <strain evidence="2 3">DSM 45456</strain>
    </source>
</reference>
<comment type="caution">
    <text evidence="2">The sequence shown here is derived from an EMBL/GenBank/DDBJ whole genome shotgun (WGS) entry which is preliminary data.</text>
</comment>
<evidence type="ECO:0000313" key="3">
    <source>
        <dbReference type="Proteomes" id="UP000316628"/>
    </source>
</evidence>
<name>A0A543JRQ8_9PSEU</name>
<dbReference type="AlphaFoldDB" id="A0A543JRQ8"/>
<organism evidence="2 3">
    <name type="scientific">Saccharothrix saharensis</name>
    <dbReference type="NCBI Taxonomy" id="571190"/>
    <lineage>
        <taxon>Bacteria</taxon>
        <taxon>Bacillati</taxon>
        <taxon>Actinomycetota</taxon>
        <taxon>Actinomycetes</taxon>
        <taxon>Pseudonocardiales</taxon>
        <taxon>Pseudonocardiaceae</taxon>
        <taxon>Saccharothrix</taxon>
    </lineage>
</organism>
<accession>A0A543JRQ8</accession>
<feature type="compositionally biased region" description="Basic and acidic residues" evidence="1">
    <location>
        <begin position="1"/>
        <end position="19"/>
    </location>
</feature>
<proteinExistence type="predicted"/>
<sequence length="75" mass="8265">MRHDVHEEEGHGVTNHENEFQALGDVADFLIAHPSHPESTIHSGPRLAPAPAGSLGDRHRVHRKGSTCRDFGEPR</sequence>